<dbReference type="GO" id="GO:0005615">
    <property type="term" value="C:extracellular space"/>
    <property type="evidence" value="ECO:0007669"/>
    <property type="project" value="TreeGrafter"/>
</dbReference>
<dbReference type="GO" id="GO:0031731">
    <property type="term" value="F:CCR6 chemokine receptor binding"/>
    <property type="evidence" value="ECO:0007669"/>
    <property type="project" value="TreeGrafter"/>
</dbReference>
<comment type="subcellular location">
    <subcellularLocation>
        <location evidence="1">Secreted</location>
    </subcellularLocation>
</comment>
<organism evidence="11 12">
    <name type="scientific">Aythya fuligula</name>
    <name type="common">Tufted duck</name>
    <name type="synonym">Anas fuligula</name>
    <dbReference type="NCBI Taxonomy" id="219594"/>
    <lineage>
        <taxon>Eukaryota</taxon>
        <taxon>Metazoa</taxon>
        <taxon>Chordata</taxon>
        <taxon>Craniata</taxon>
        <taxon>Vertebrata</taxon>
        <taxon>Euteleostomi</taxon>
        <taxon>Archelosauria</taxon>
        <taxon>Archosauria</taxon>
        <taxon>Dinosauria</taxon>
        <taxon>Saurischia</taxon>
        <taxon>Theropoda</taxon>
        <taxon>Coelurosauria</taxon>
        <taxon>Aves</taxon>
        <taxon>Neognathae</taxon>
        <taxon>Galloanserae</taxon>
        <taxon>Anseriformes</taxon>
        <taxon>Anatidae</taxon>
        <taxon>Aythyinae</taxon>
        <taxon>Aythya</taxon>
    </lineage>
</organism>
<dbReference type="SUPFAM" id="SSF57392">
    <property type="entry name" value="Defensin-like"/>
    <property type="match status" value="1"/>
</dbReference>
<dbReference type="GO" id="GO:0042056">
    <property type="term" value="F:chemoattractant activity"/>
    <property type="evidence" value="ECO:0007669"/>
    <property type="project" value="TreeGrafter"/>
</dbReference>
<dbReference type="GO" id="GO:0042742">
    <property type="term" value="P:defense response to bacterium"/>
    <property type="evidence" value="ECO:0007669"/>
    <property type="project" value="UniProtKB-KW"/>
</dbReference>
<evidence type="ECO:0000256" key="2">
    <source>
        <dbReference type="ARBA" id="ARBA00007371"/>
    </source>
</evidence>
<evidence type="ECO:0000256" key="7">
    <source>
        <dbReference type="ARBA" id="ARBA00023022"/>
    </source>
</evidence>
<protein>
    <submittedName>
        <fullName evidence="12">Gallinacin-3-like</fullName>
    </submittedName>
</protein>
<keyword evidence="6" id="KW-0211">Defensin</keyword>
<keyword evidence="8" id="KW-1015">Disulfide bond</keyword>
<evidence type="ECO:0000259" key="10">
    <source>
        <dbReference type="Pfam" id="PF00711"/>
    </source>
</evidence>
<evidence type="ECO:0000256" key="1">
    <source>
        <dbReference type="ARBA" id="ARBA00004613"/>
    </source>
</evidence>
<evidence type="ECO:0000256" key="4">
    <source>
        <dbReference type="ARBA" id="ARBA00022529"/>
    </source>
</evidence>
<proteinExistence type="inferred from homology"/>
<keyword evidence="3" id="KW-0964">Secreted</keyword>
<dbReference type="GeneID" id="116487518"/>
<evidence type="ECO:0000313" key="11">
    <source>
        <dbReference type="Proteomes" id="UP000504639"/>
    </source>
</evidence>
<reference evidence="12" key="1">
    <citation type="submission" date="2025-08" db="UniProtKB">
        <authorList>
            <consortium name="RefSeq"/>
        </authorList>
    </citation>
    <scope>IDENTIFICATION</scope>
    <source>
        <tissue evidence="12">Lung</tissue>
    </source>
</reference>
<dbReference type="GO" id="GO:0060326">
    <property type="term" value="P:cell chemotaxis"/>
    <property type="evidence" value="ECO:0007669"/>
    <property type="project" value="TreeGrafter"/>
</dbReference>
<evidence type="ECO:0000256" key="8">
    <source>
        <dbReference type="ARBA" id="ARBA00023157"/>
    </source>
</evidence>
<keyword evidence="4" id="KW-0929">Antimicrobial</keyword>
<dbReference type="InterPro" id="IPR001855">
    <property type="entry name" value="Defensin_beta-like"/>
</dbReference>
<feature type="chain" id="PRO_5027001860" evidence="9">
    <location>
        <begin position="21"/>
        <end position="92"/>
    </location>
</feature>
<feature type="domain" description="Beta-defensin-like" evidence="10">
    <location>
        <begin position="22"/>
        <end position="49"/>
    </location>
</feature>
<keyword evidence="11" id="KW-1185">Reference proteome</keyword>
<evidence type="ECO:0000256" key="6">
    <source>
        <dbReference type="ARBA" id="ARBA00022940"/>
    </source>
</evidence>
<dbReference type="PANTHER" id="PTHR20515">
    <property type="entry name" value="BETA-DEFENSIN"/>
    <property type="match status" value="1"/>
</dbReference>
<keyword evidence="5 9" id="KW-0732">Signal</keyword>
<dbReference type="AlphaFoldDB" id="A0A6J3CMY7"/>
<dbReference type="Pfam" id="PF00711">
    <property type="entry name" value="Defensin_beta"/>
    <property type="match status" value="1"/>
</dbReference>
<dbReference type="KEGG" id="aful:116487518"/>
<evidence type="ECO:0000313" key="12">
    <source>
        <dbReference type="RefSeq" id="XP_032040406.1"/>
    </source>
</evidence>
<dbReference type="Proteomes" id="UP000504639">
    <property type="component" value="Chromosome 3"/>
</dbReference>
<accession>A0A6J3CMY7</accession>
<gene>
    <name evidence="12" type="primary">LOC116487518</name>
</gene>
<evidence type="ECO:0000256" key="9">
    <source>
        <dbReference type="SAM" id="SignalP"/>
    </source>
</evidence>
<name>A0A6J3CMY7_AYTFU</name>
<feature type="signal peptide" evidence="9">
    <location>
        <begin position="1"/>
        <end position="20"/>
    </location>
</feature>
<dbReference type="FunCoup" id="A0A6J3CMY7">
    <property type="interactions" value="5"/>
</dbReference>
<dbReference type="RefSeq" id="XP_032040406.1">
    <property type="nucleotide sequence ID" value="XM_032184515.1"/>
</dbReference>
<evidence type="ECO:0000256" key="3">
    <source>
        <dbReference type="ARBA" id="ARBA00022525"/>
    </source>
</evidence>
<sequence>MKILFLLFPFFLLFLQGTAGNDIRCRIEGGRCRYGGCQFAEKQIGKCFRYGVDALNAVSRMSPSLLAPGNSSRCPVPWACCGLARGCFSLLE</sequence>
<dbReference type="InParanoid" id="A0A6J3CMY7"/>
<dbReference type="PANTHER" id="PTHR20515:SF20">
    <property type="entry name" value="GALLINACIN-1-RELATED"/>
    <property type="match status" value="1"/>
</dbReference>
<comment type="similarity">
    <text evidence="2">Belongs to the beta-defensin family.</text>
</comment>
<evidence type="ECO:0000256" key="5">
    <source>
        <dbReference type="ARBA" id="ARBA00022729"/>
    </source>
</evidence>
<keyword evidence="7" id="KW-0044">Antibiotic</keyword>